<name>A0A239NUX8_9ACTN</name>
<keyword evidence="1" id="KW-0472">Membrane</keyword>
<evidence type="ECO:0000313" key="2">
    <source>
        <dbReference type="EMBL" id="SNT58645.1"/>
    </source>
</evidence>
<accession>A0A239NUX8</accession>
<sequence>MFSTFGLVFAIVLAALGTWSVADELRGSAAPAEVLDVDDRGGRTFLTVRFTTERGDVCESRLRVTVGDNRDVRAGERIQVHHAKTDPCLRVREAGDQSGWLIMAIAPVFVIAFAIMSYVAWRRPRPPLPLR</sequence>
<keyword evidence="3" id="KW-1185">Reference proteome</keyword>
<gene>
    <name evidence="2" type="ORF">SAMN05421812_11137</name>
</gene>
<keyword evidence="1" id="KW-1133">Transmembrane helix</keyword>
<evidence type="ECO:0008006" key="4">
    <source>
        <dbReference type="Google" id="ProtNLM"/>
    </source>
</evidence>
<reference evidence="2 3" key="1">
    <citation type="submission" date="2017-06" db="EMBL/GenBank/DDBJ databases">
        <authorList>
            <person name="Kim H.J."/>
            <person name="Triplett B.A."/>
        </authorList>
    </citation>
    <scope>NUCLEOTIDE SEQUENCE [LARGE SCALE GENOMIC DNA]</scope>
    <source>
        <strain evidence="2 3">CGMCC 4.5593</strain>
    </source>
</reference>
<proteinExistence type="predicted"/>
<keyword evidence="1" id="KW-0812">Transmembrane</keyword>
<evidence type="ECO:0000313" key="3">
    <source>
        <dbReference type="Proteomes" id="UP000198362"/>
    </source>
</evidence>
<dbReference type="EMBL" id="FZPH01000011">
    <property type="protein sequence ID" value="SNT58645.1"/>
    <property type="molecule type" value="Genomic_DNA"/>
</dbReference>
<evidence type="ECO:0000256" key="1">
    <source>
        <dbReference type="SAM" id="Phobius"/>
    </source>
</evidence>
<dbReference type="AlphaFoldDB" id="A0A239NUX8"/>
<feature type="transmembrane region" description="Helical" evidence="1">
    <location>
        <begin position="100"/>
        <end position="121"/>
    </location>
</feature>
<dbReference type="Proteomes" id="UP000198362">
    <property type="component" value="Unassembled WGS sequence"/>
</dbReference>
<organism evidence="2 3">
    <name type="scientific">Asanoa hainanensis</name>
    <dbReference type="NCBI Taxonomy" id="560556"/>
    <lineage>
        <taxon>Bacteria</taxon>
        <taxon>Bacillati</taxon>
        <taxon>Actinomycetota</taxon>
        <taxon>Actinomycetes</taxon>
        <taxon>Micromonosporales</taxon>
        <taxon>Micromonosporaceae</taxon>
        <taxon>Asanoa</taxon>
    </lineage>
</organism>
<protein>
    <recommendedName>
        <fullName evidence="4">DUF3592 domain-containing protein</fullName>
    </recommendedName>
</protein>